<dbReference type="RefSeq" id="WP_328277758.1">
    <property type="nucleotide sequence ID" value="NZ_JARTLD010000027.1"/>
</dbReference>
<protein>
    <submittedName>
        <fullName evidence="3">S-layer homology domain-containing protein</fullName>
    </submittedName>
</protein>
<gene>
    <name evidence="3" type="ORF">P9847_10990</name>
</gene>
<keyword evidence="1" id="KW-0732">Signal</keyword>
<feature type="domain" description="SLH" evidence="2">
    <location>
        <begin position="54"/>
        <end position="117"/>
    </location>
</feature>
<proteinExistence type="predicted"/>
<dbReference type="Proteomes" id="UP001343257">
    <property type="component" value="Unassembled WGS sequence"/>
</dbReference>
<feature type="signal peptide" evidence="1">
    <location>
        <begin position="1"/>
        <end position="27"/>
    </location>
</feature>
<evidence type="ECO:0000313" key="4">
    <source>
        <dbReference type="Proteomes" id="UP001343257"/>
    </source>
</evidence>
<name>A0ABU6PSH9_9BACL</name>
<feature type="chain" id="PRO_5046080292" evidence="1">
    <location>
        <begin position="28"/>
        <end position="438"/>
    </location>
</feature>
<reference evidence="3 4" key="1">
    <citation type="submission" date="2023-03" db="EMBL/GenBank/DDBJ databases">
        <title>Bacillus Genome Sequencing.</title>
        <authorList>
            <person name="Dunlap C."/>
        </authorList>
    </citation>
    <scope>NUCLEOTIDE SEQUENCE [LARGE SCALE GENOMIC DNA]</scope>
    <source>
        <strain evidence="3 4">NRS-52</strain>
    </source>
</reference>
<dbReference type="Pfam" id="PF20316">
    <property type="entry name" value="DUF6612"/>
    <property type="match status" value="1"/>
</dbReference>
<organism evidence="3 4">
    <name type="scientific">Paenibacillus chibensis</name>
    <dbReference type="NCBI Taxonomy" id="59846"/>
    <lineage>
        <taxon>Bacteria</taxon>
        <taxon>Bacillati</taxon>
        <taxon>Bacillota</taxon>
        <taxon>Bacilli</taxon>
        <taxon>Bacillales</taxon>
        <taxon>Paenibacillaceae</taxon>
        <taxon>Paenibacillus</taxon>
    </lineage>
</organism>
<sequence>MKMSKKRLASAFLTGALAMAISLPAYAAESTQGISRGDFLNQVTSDLNITSSSAVSLPKDVLADSPYKNAVSAMLERKILKGFPDGSMRTNEPITGKDASIVLGRILGFKDEESIKRLQSEFGIDWQSQPVLNASDVQASLAKVLRNDQTAVDLMDAVQKEMANVHSYESTVGMQIRMSFSGLDKTNENSLGSSTVDPSEADAGSMALTLKAEGQVQLDDKQGMMEKMTMKDFLGSGDMESLTYMVPEGTFAQSPDMGTGKKQWINMTKGMPSFDSLMKMQKENATQLSSLNQKYFIYRDLGKETINGKAYSKLALYGKIPSLQGLLNDTQSLTGMGDMMGSLPSDGKAAIENMGVAANIVYWIDDATHRIFKADMNMSYSMPAAGQTPAMQMDMTMNMGYSKYDEPQTIKLPEEAKKAPTMEEYMAQVTATQSNPEK</sequence>
<evidence type="ECO:0000313" key="3">
    <source>
        <dbReference type="EMBL" id="MED5017829.1"/>
    </source>
</evidence>
<dbReference type="EMBL" id="JARTLD010000027">
    <property type="protein sequence ID" value="MED5017829.1"/>
    <property type="molecule type" value="Genomic_DNA"/>
</dbReference>
<evidence type="ECO:0000259" key="2">
    <source>
        <dbReference type="PROSITE" id="PS51272"/>
    </source>
</evidence>
<dbReference type="InterPro" id="IPR001119">
    <property type="entry name" value="SLH_dom"/>
</dbReference>
<dbReference type="PROSITE" id="PS51272">
    <property type="entry name" value="SLH"/>
    <property type="match status" value="1"/>
</dbReference>
<dbReference type="InterPro" id="IPR046720">
    <property type="entry name" value="DUF6612"/>
</dbReference>
<dbReference type="Gene3D" id="2.50.20.20">
    <property type="match status" value="1"/>
</dbReference>
<accession>A0ABU6PSH9</accession>
<evidence type="ECO:0000256" key="1">
    <source>
        <dbReference type="SAM" id="SignalP"/>
    </source>
</evidence>
<comment type="caution">
    <text evidence="3">The sequence shown here is derived from an EMBL/GenBank/DDBJ whole genome shotgun (WGS) entry which is preliminary data.</text>
</comment>
<keyword evidence="4" id="KW-1185">Reference proteome</keyword>
<dbReference type="Pfam" id="PF00395">
    <property type="entry name" value="SLH"/>
    <property type="match status" value="1"/>
</dbReference>